<dbReference type="InterPro" id="IPR027417">
    <property type="entry name" value="P-loop_NTPase"/>
</dbReference>
<evidence type="ECO:0000313" key="9">
    <source>
        <dbReference type="EMBL" id="KAG2405591.1"/>
    </source>
</evidence>
<feature type="domain" description="TIR" evidence="7">
    <location>
        <begin position="10"/>
        <end position="174"/>
    </location>
</feature>
<dbReference type="Gene3D" id="3.30.420.10">
    <property type="entry name" value="Ribonuclease H-like superfamily/Ribonuclease H"/>
    <property type="match status" value="1"/>
</dbReference>
<dbReference type="Gene3D" id="1.10.8.430">
    <property type="entry name" value="Helical domain of apoptotic protease-activating factors"/>
    <property type="match status" value="1"/>
</dbReference>
<dbReference type="InterPro" id="IPR036397">
    <property type="entry name" value="RNaseH_sf"/>
</dbReference>
<evidence type="ECO:0000313" key="10">
    <source>
        <dbReference type="Proteomes" id="UP000743370"/>
    </source>
</evidence>
<dbReference type="PROSITE" id="PS50879">
    <property type="entry name" value="RNASE_H_1"/>
    <property type="match status" value="1"/>
</dbReference>
<evidence type="ECO:0000256" key="1">
    <source>
        <dbReference type="ARBA" id="ARBA00011982"/>
    </source>
</evidence>
<evidence type="ECO:0000256" key="2">
    <source>
        <dbReference type="ARBA" id="ARBA00022614"/>
    </source>
</evidence>
<dbReference type="InterPro" id="IPR044974">
    <property type="entry name" value="Disease_R_plants"/>
</dbReference>
<name>A0A8T0L1W9_PHAAN</name>
<dbReference type="GO" id="GO:0004523">
    <property type="term" value="F:RNA-DNA hybrid ribonuclease activity"/>
    <property type="evidence" value="ECO:0007669"/>
    <property type="project" value="InterPro"/>
</dbReference>
<dbReference type="FunFam" id="1.10.8.430:FF:000002">
    <property type="entry name" value="Disease resistance protein (TIR-NBS-LRR class)"/>
    <property type="match status" value="1"/>
</dbReference>
<dbReference type="GO" id="GO:0006952">
    <property type="term" value="P:defense response"/>
    <property type="evidence" value="ECO:0007669"/>
    <property type="project" value="InterPro"/>
</dbReference>
<dbReference type="CDD" id="cd06222">
    <property type="entry name" value="RNase_H_like"/>
    <property type="match status" value="1"/>
</dbReference>
<keyword evidence="5" id="KW-0520">NAD</keyword>
<protein>
    <recommendedName>
        <fullName evidence="1">ADP-ribosyl cyclase/cyclic ADP-ribose hydrolase</fullName>
        <ecNumber evidence="1">3.2.2.6</ecNumber>
    </recommendedName>
</protein>
<proteinExistence type="predicted"/>
<dbReference type="GO" id="GO:0003676">
    <property type="term" value="F:nucleic acid binding"/>
    <property type="evidence" value="ECO:0007669"/>
    <property type="project" value="InterPro"/>
</dbReference>
<evidence type="ECO:0000259" key="8">
    <source>
        <dbReference type="PROSITE" id="PS50879"/>
    </source>
</evidence>
<dbReference type="EC" id="3.2.2.6" evidence="1"/>
<dbReference type="GO" id="GO:0007165">
    <property type="term" value="P:signal transduction"/>
    <property type="evidence" value="ECO:0007669"/>
    <property type="project" value="InterPro"/>
</dbReference>
<dbReference type="SUPFAM" id="SSF52200">
    <property type="entry name" value="Toll/Interleukin receptor TIR domain"/>
    <property type="match status" value="1"/>
</dbReference>
<dbReference type="Pfam" id="PF07725">
    <property type="entry name" value="LRR_3"/>
    <property type="match status" value="1"/>
</dbReference>
<dbReference type="InterPro" id="IPR058192">
    <property type="entry name" value="WHD_ROQ1-like"/>
</dbReference>
<dbReference type="SMART" id="SM00369">
    <property type="entry name" value="LRR_TYP"/>
    <property type="match status" value="4"/>
</dbReference>
<evidence type="ECO:0000256" key="6">
    <source>
        <dbReference type="ARBA" id="ARBA00047304"/>
    </source>
</evidence>
<dbReference type="InterPro" id="IPR044730">
    <property type="entry name" value="RNase_H-like_dom_plant"/>
</dbReference>
<keyword evidence="3" id="KW-0677">Repeat</keyword>
<dbReference type="InterPro" id="IPR011713">
    <property type="entry name" value="Leu-rich_rpt_3"/>
</dbReference>
<dbReference type="GO" id="GO:0043531">
    <property type="term" value="F:ADP binding"/>
    <property type="evidence" value="ECO:0007669"/>
    <property type="project" value="InterPro"/>
</dbReference>
<dbReference type="FunFam" id="3.40.50.10140:FF:000007">
    <property type="entry name" value="Disease resistance protein (TIR-NBS-LRR class)"/>
    <property type="match status" value="1"/>
</dbReference>
<dbReference type="InterPro" id="IPR032675">
    <property type="entry name" value="LRR_dom_sf"/>
</dbReference>
<dbReference type="PROSITE" id="PS50104">
    <property type="entry name" value="TIR"/>
    <property type="match status" value="1"/>
</dbReference>
<dbReference type="PANTHER" id="PTHR11017:SF559">
    <property type="entry name" value="DISEASE RESISTANCE PROTEIN CHL1"/>
    <property type="match status" value="1"/>
</dbReference>
<evidence type="ECO:0000259" key="7">
    <source>
        <dbReference type="PROSITE" id="PS50104"/>
    </source>
</evidence>
<dbReference type="SUPFAM" id="SSF52058">
    <property type="entry name" value="L domain-like"/>
    <property type="match status" value="2"/>
</dbReference>
<dbReference type="InterPro" id="IPR003591">
    <property type="entry name" value="Leu-rich_rpt_typical-subtyp"/>
</dbReference>
<dbReference type="Gene3D" id="3.40.50.10140">
    <property type="entry name" value="Toll/interleukin-1 receptor homology (TIR) domain"/>
    <property type="match status" value="1"/>
</dbReference>
<evidence type="ECO:0000256" key="5">
    <source>
        <dbReference type="ARBA" id="ARBA00023027"/>
    </source>
</evidence>
<dbReference type="InterPro" id="IPR002156">
    <property type="entry name" value="RNaseH_domain"/>
</dbReference>
<dbReference type="InterPro" id="IPR042197">
    <property type="entry name" value="Apaf_helical"/>
</dbReference>
<gene>
    <name evidence="9" type="ORF">HKW66_Vig0048460</name>
</gene>
<dbReference type="SMART" id="SM00255">
    <property type="entry name" value="TIR"/>
    <property type="match status" value="1"/>
</dbReference>
<organism evidence="9 10">
    <name type="scientific">Phaseolus angularis</name>
    <name type="common">Azuki bean</name>
    <name type="synonym">Vigna angularis</name>
    <dbReference type="NCBI Taxonomy" id="3914"/>
    <lineage>
        <taxon>Eukaryota</taxon>
        <taxon>Viridiplantae</taxon>
        <taxon>Streptophyta</taxon>
        <taxon>Embryophyta</taxon>
        <taxon>Tracheophyta</taxon>
        <taxon>Spermatophyta</taxon>
        <taxon>Magnoliopsida</taxon>
        <taxon>eudicotyledons</taxon>
        <taxon>Gunneridae</taxon>
        <taxon>Pentapetalae</taxon>
        <taxon>rosids</taxon>
        <taxon>fabids</taxon>
        <taxon>Fabales</taxon>
        <taxon>Fabaceae</taxon>
        <taxon>Papilionoideae</taxon>
        <taxon>50 kb inversion clade</taxon>
        <taxon>NPAAA clade</taxon>
        <taxon>indigoferoid/millettioid clade</taxon>
        <taxon>Phaseoleae</taxon>
        <taxon>Vigna</taxon>
    </lineage>
</organism>
<dbReference type="InterPro" id="IPR012337">
    <property type="entry name" value="RNaseH-like_sf"/>
</dbReference>
<dbReference type="Pfam" id="PF13456">
    <property type="entry name" value="RVT_3"/>
    <property type="match status" value="1"/>
</dbReference>
<feature type="domain" description="RNase H type-1" evidence="8">
    <location>
        <begin position="1326"/>
        <end position="1456"/>
    </location>
</feature>
<accession>A0A8T0L1W9</accession>
<comment type="caution">
    <text evidence="9">The sequence shown here is derived from an EMBL/GenBank/DDBJ whole genome shotgun (WGS) entry which is preliminary data.</text>
</comment>
<sequence length="1487" mass="169171">MASVREAPSWKFHVFLSFRGEDTRNGFTDHLYAAFRGRGFAVFKDDEELERGEVISEALLKAIDESLCSVVVLSPHYASSRWCLDELLRILESRANFGRNVLPIFYNVDPADVRHQRGTFAEAFAKHGERFGSDEVRMWRQALKDVAALSGWTSKDTRETELIEEIVADVWEKLQTKLPSYDDELVGIDSRINSIYAFLRTDSQEVRFMSIWGMGGIGKTTLARFVYNKIHDQYDISCFLENVREVSSERDGLLCLQRKLLSHLKIRSMRIESLDQGKETIRNLLFNKKVLLVLDDLSSDIQVENLAGKPEWFGQGSRVIITTRDKHQLKSLHVCENYDVQVLNNYESLQLFCQKAFRGEKPEEAYLELSRSVVQYAGGVPLALKVLGSFLCGRSASVWEDALKMLRKDAQNDICKTLRISYDGLRDNEKAIFLDIACFFKGNTKDDVTRILENCDFNPLIGIEVLIEKSLVTCDGLHLGMHDLLQEMGRNIVFQESPNDASKRSRLWTLKDVDQVLRNNNGTESIQAIVLNLPEPYEACWNPDAFSKMSNLRMLMILNKLQLPLGLKCLPSRLKVLIWKEYPLESLPVGAQLDELVELHMCQSKIKHLWGGNKGNISIQYLFLENLKIVNLRNCTNVHRTPDFTGIPNLEKLDLEGCVNLVEVHASLGLLKKLSYLTFEDCKNLKILPRKLLLDSLKRLVLSGCSAVRKLPEFGESMKSLSELALEETSIAELPVSVGHLTGLTNLLLKGCKNIVCLPNTISNLKSLKRLNISGCSKISKLPDNLNENEALEFLNASETAIRELPSSIVLLKNLRLLLLRGCKDLASNSWSSLLLPFENILRFNSHPTPKRLILPSFSGLSSLRKLDLSYCNLHDGSIPEDLGCLSSLVTLDLSGNNFVCFPGSISELLKLERLLLKCCPRLESFPKLPPEVHYVNASDCGSMKPLSDPQQIWGHLASFAFDKLQDASNFRTLLVSPGNEIPSFFFYQKHLNQVQDIEYLKENYIWADSTVSIPMDLAQLRHRYHRSEWWGILVSLVVEDVESSPSQEYRIGWISKVPSFKNILQQLCHKTEQGFISGMHNHKYPHLLILYIPVHRARSFYVHDKFQLIFYCSSLKSKLVIKKCGRHILSKEDAENWRTKLSEWNTNSTNQCVENPRDCRLSPHFSSWRWISCLMVPQHCKTFLLAILCDRLPANERCSFCCLEGTVIHVLRDCTRATAIWVQMVPPEVCDEFFSTSLHDWMHRFLLKLWFPDRDYYADCLRFTITIWLLWKDRNRSIFKRNSPTDNDGLYSMIQSLVKEYSILLHLKGEEGTSAVNSVSQNSRLKLFVRLNVDGCCNGNPGNAGYGGLFRDVEGKWLGGFYGSLGLATNVKAELYAICQGLIAAWDLGYRTVLVETDSLEAINLIKEANIEDCAYGGLLADIRSLMQRNWSLDLIHSLRQDNACADMLSKLGTEQHEVYCFLAHPPQQLQLALVADALQVQLPCL</sequence>
<dbReference type="Pfam" id="PF01582">
    <property type="entry name" value="TIR"/>
    <property type="match status" value="1"/>
</dbReference>
<dbReference type="SUPFAM" id="SSF52540">
    <property type="entry name" value="P-loop containing nucleoside triphosphate hydrolases"/>
    <property type="match status" value="1"/>
</dbReference>
<dbReference type="KEGG" id="var:108321227"/>
<dbReference type="InterPro" id="IPR035897">
    <property type="entry name" value="Toll_tir_struct_dom_sf"/>
</dbReference>
<dbReference type="OrthoDB" id="1357022at2759"/>
<dbReference type="EMBL" id="JABFOF010000002">
    <property type="protein sequence ID" value="KAG2405591.1"/>
    <property type="molecule type" value="Genomic_DNA"/>
</dbReference>
<dbReference type="PRINTS" id="PR00364">
    <property type="entry name" value="DISEASERSIST"/>
</dbReference>
<dbReference type="Gene3D" id="3.80.10.10">
    <property type="entry name" value="Ribonuclease Inhibitor"/>
    <property type="match status" value="2"/>
</dbReference>
<evidence type="ECO:0000256" key="3">
    <source>
        <dbReference type="ARBA" id="ARBA00022737"/>
    </source>
</evidence>
<dbReference type="Proteomes" id="UP000743370">
    <property type="component" value="Unassembled WGS sequence"/>
</dbReference>
<dbReference type="GO" id="GO:0061809">
    <property type="term" value="F:NAD+ nucleosidase activity, cyclic ADP-ribose generating"/>
    <property type="evidence" value="ECO:0007669"/>
    <property type="project" value="UniProtKB-EC"/>
</dbReference>
<dbReference type="PANTHER" id="PTHR11017">
    <property type="entry name" value="LEUCINE-RICH REPEAT-CONTAINING PROTEIN"/>
    <property type="match status" value="1"/>
</dbReference>
<keyword evidence="4" id="KW-0378">Hydrolase</keyword>
<dbReference type="Pfam" id="PF00931">
    <property type="entry name" value="NB-ARC"/>
    <property type="match status" value="1"/>
</dbReference>
<dbReference type="SUPFAM" id="SSF53098">
    <property type="entry name" value="Ribonuclease H-like"/>
    <property type="match status" value="1"/>
</dbReference>
<reference evidence="9 10" key="1">
    <citation type="submission" date="2020-05" db="EMBL/GenBank/DDBJ databases">
        <title>Vigna angularis (adzuki bean) Var. LongXiaoDou No. 4 denovo assembly.</title>
        <authorList>
            <person name="Xiang H."/>
        </authorList>
    </citation>
    <scope>NUCLEOTIDE SEQUENCE [LARGE SCALE GENOMIC DNA]</scope>
    <source>
        <tissue evidence="9">Leaf</tissue>
    </source>
</reference>
<evidence type="ECO:0000256" key="4">
    <source>
        <dbReference type="ARBA" id="ARBA00022801"/>
    </source>
</evidence>
<comment type="catalytic activity">
    <reaction evidence="6">
        <text>NAD(+) + H2O = ADP-D-ribose + nicotinamide + H(+)</text>
        <dbReference type="Rhea" id="RHEA:16301"/>
        <dbReference type="ChEBI" id="CHEBI:15377"/>
        <dbReference type="ChEBI" id="CHEBI:15378"/>
        <dbReference type="ChEBI" id="CHEBI:17154"/>
        <dbReference type="ChEBI" id="CHEBI:57540"/>
        <dbReference type="ChEBI" id="CHEBI:57967"/>
        <dbReference type="EC" id="3.2.2.6"/>
    </reaction>
    <physiologicalReaction direction="left-to-right" evidence="6">
        <dbReference type="Rhea" id="RHEA:16302"/>
    </physiologicalReaction>
</comment>
<keyword evidence="2" id="KW-0433">Leucine-rich repeat</keyword>
<dbReference type="Gene3D" id="3.40.50.300">
    <property type="entry name" value="P-loop containing nucleotide triphosphate hydrolases"/>
    <property type="match status" value="1"/>
</dbReference>
<dbReference type="InterPro" id="IPR000157">
    <property type="entry name" value="TIR_dom"/>
</dbReference>
<dbReference type="InterPro" id="IPR002182">
    <property type="entry name" value="NB-ARC"/>
</dbReference>
<dbReference type="Pfam" id="PF23282">
    <property type="entry name" value="WHD_ROQ1"/>
    <property type="match status" value="1"/>
</dbReference>